<dbReference type="SUPFAM" id="SSF47413">
    <property type="entry name" value="lambda repressor-like DNA-binding domains"/>
    <property type="match status" value="1"/>
</dbReference>
<sequence length="81" mass="8966">MGGEPITAFGLSIKQLRKARGMSQEVLADEAKLDRTYISQLETGSKQPSLTTIFRLAAAMSLQPSDLLRHVEDYLNTNKLT</sequence>
<dbReference type="PROSITE" id="PS50943">
    <property type="entry name" value="HTH_CROC1"/>
    <property type="match status" value="1"/>
</dbReference>
<dbReference type="InterPro" id="IPR001387">
    <property type="entry name" value="Cro/C1-type_HTH"/>
</dbReference>
<keyword evidence="1" id="KW-0238">DNA-binding</keyword>
<name>A0ABY7PK32_9BACT</name>
<proteinExistence type="predicted"/>
<dbReference type="Proteomes" id="UP001211872">
    <property type="component" value="Chromosome"/>
</dbReference>
<keyword evidence="4" id="KW-1185">Reference proteome</keyword>
<dbReference type="Pfam" id="PF01381">
    <property type="entry name" value="HTH_3"/>
    <property type="match status" value="1"/>
</dbReference>
<reference evidence="3 4" key="1">
    <citation type="journal article" date="2011" name="Int. J. Syst. Evol. Microbiol.">
        <title>Hymenobacter yonginensis sp. nov., isolated from a mesotrophic artificial lake.</title>
        <authorList>
            <person name="Joung Y."/>
            <person name="Cho S.H."/>
            <person name="Kim H."/>
            <person name="Kim S.B."/>
            <person name="Joh K."/>
        </authorList>
    </citation>
    <scope>NUCLEOTIDE SEQUENCE [LARGE SCALE GENOMIC DNA]</scope>
    <source>
        <strain evidence="3 4">KCTC 22745</strain>
    </source>
</reference>
<accession>A0ABY7PK32</accession>
<evidence type="ECO:0000259" key="2">
    <source>
        <dbReference type="PROSITE" id="PS50943"/>
    </source>
</evidence>
<evidence type="ECO:0000313" key="3">
    <source>
        <dbReference type="EMBL" id="WBO83616.1"/>
    </source>
</evidence>
<dbReference type="InterPro" id="IPR050807">
    <property type="entry name" value="TransReg_Diox_bact_type"/>
</dbReference>
<evidence type="ECO:0000313" key="4">
    <source>
        <dbReference type="Proteomes" id="UP001211872"/>
    </source>
</evidence>
<feature type="domain" description="HTH cro/C1-type" evidence="2">
    <location>
        <begin position="13"/>
        <end position="67"/>
    </location>
</feature>
<dbReference type="RefSeq" id="WP_270126006.1">
    <property type="nucleotide sequence ID" value="NZ_CP115396.1"/>
</dbReference>
<dbReference type="InterPro" id="IPR010982">
    <property type="entry name" value="Lambda_DNA-bd_dom_sf"/>
</dbReference>
<dbReference type="CDD" id="cd00093">
    <property type="entry name" value="HTH_XRE"/>
    <property type="match status" value="1"/>
</dbReference>
<evidence type="ECO:0000256" key="1">
    <source>
        <dbReference type="ARBA" id="ARBA00023125"/>
    </source>
</evidence>
<dbReference type="PANTHER" id="PTHR46797">
    <property type="entry name" value="HTH-TYPE TRANSCRIPTIONAL REGULATOR"/>
    <property type="match status" value="1"/>
</dbReference>
<protein>
    <submittedName>
        <fullName evidence="3">Helix-turn-helix transcriptional regulator</fullName>
    </submittedName>
</protein>
<gene>
    <name evidence="3" type="ORF">O9Z63_14665</name>
</gene>
<dbReference type="SMART" id="SM00530">
    <property type="entry name" value="HTH_XRE"/>
    <property type="match status" value="1"/>
</dbReference>
<organism evidence="3 4">
    <name type="scientific">Hymenobacter yonginensis</name>
    <dbReference type="NCBI Taxonomy" id="748197"/>
    <lineage>
        <taxon>Bacteria</taxon>
        <taxon>Pseudomonadati</taxon>
        <taxon>Bacteroidota</taxon>
        <taxon>Cytophagia</taxon>
        <taxon>Cytophagales</taxon>
        <taxon>Hymenobacteraceae</taxon>
        <taxon>Hymenobacter</taxon>
    </lineage>
</organism>
<dbReference type="PANTHER" id="PTHR46797:SF1">
    <property type="entry name" value="METHYLPHOSPHONATE SYNTHASE"/>
    <property type="match status" value="1"/>
</dbReference>
<dbReference type="EMBL" id="CP115396">
    <property type="protein sequence ID" value="WBO83616.1"/>
    <property type="molecule type" value="Genomic_DNA"/>
</dbReference>
<dbReference type="Gene3D" id="1.10.260.40">
    <property type="entry name" value="lambda repressor-like DNA-binding domains"/>
    <property type="match status" value="1"/>
</dbReference>